<feature type="domain" description="Chitin-binding type-2" evidence="8">
    <location>
        <begin position="184"/>
        <end position="243"/>
    </location>
</feature>
<dbReference type="InParanoid" id="A0A6I8UCG6"/>
<feature type="domain" description="Chitin-binding type-2" evidence="8">
    <location>
        <begin position="672"/>
        <end position="729"/>
    </location>
</feature>
<feature type="compositionally biased region" description="Low complexity" evidence="6">
    <location>
        <begin position="578"/>
        <end position="592"/>
    </location>
</feature>
<feature type="domain" description="Chitin-binding type-2" evidence="8">
    <location>
        <begin position="595"/>
        <end position="652"/>
    </location>
</feature>
<gene>
    <name evidence="10" type="primary">LOC4813561</name>
</gene>
<keyword evidence="3" id="KW-0677">Repeat</keyword>
<dbReference type="PANTHER" id="PTHR23301:SF106">
    <property type="entry name" value="CHITIN-BINDING TYPE-2 DOMAIN-CONTAINING PROTEIN-RELATED"/>
    <property type="match status" value="1"/>
</dbReference>
<dbReference type="AlphaFoldDB" id="A0A6I8UCG6"/>
<dbReference type="KEGG" id="dpo:4813561"/>
<dbReference type="PANTHER" id="PTHR23301">
    <property type="entry name" value="CHITIN BINDING PERITROPHIN-A"/>
    <property type="match status" value="1"/>
</dbReference>
<feature type="domain" description="Chitin-binding type-2" evidence="8">
    <location>
        <begin position="45"/>
        <end position="101"/>
    </location>
</feature>
<evidence type="ECO:0000256" key="7">
    <source>
        <dbReference type="SAM" id="SignalP"/>
    </source>
</evidence>
<evidence type="ECO:0000313" key="10">
    <source>
        <dbReference type="RefSeq" id="XP_001353283.3"/>
    </source>
</evidence>
<dbReference type="SUPFAM" id="SSF57625">
    <property type="entry name" value="Invertebrate chitin-binding proteins"/>
    <property type="match status" value="9"/>
</dbReference>
<feature type="domain" description="Chitin-binding type-2" evidence="8">
    <location>
        <begin position="336"/>
        <end position="395"/>
    </location>
</feature>
<evidence type="ECO:0000256" key="4">
    <source>
        <dbReference type="ARBA" id="ARBA00023157"/>
    </source>
</evidence>
<dbReference type="GO" id="GO:0008061">
    <property type="term" value="F:chitin binding"/>
    <property type="evidence" value="ECO:0007669"/>
    <property type="project" value="UniProtKB-KW"/>
</dbReference>
<keyword evidence="5" id="KW-0325">Glycoprotein</keyword>
<dbReference type="Proteomes" id="UP000001819">
    <property type="component" value="Chromosome X"/>
</dbReference>
<feature type="domain" description="Chitin-binding type-2" evidence="8">
    <location>
        <begin position="109"/>
        <end position="166"/>
    </location>
</feature>
<evidence type="ECO:0000256" key="3">
    <source>
        <dbReference type="ARBA" id="ARBA00022737"/>
    </source>
</evidence>
<proteinExistence type="predicted"/>
<dbReference type="InterPro" id="IPR036508">
    <property type="entry name" value="Chitin-bd_dom_sf"/>
</dbReference>
<dbReference type="Pfam" id="PF01607">
    <property type="entry name" value="CBM_14"/>
    <property type="match status" value="9"/>
</dbReference>
<dbReference type="InterPro" id="IPR051940">
    <property type="entry name" value="Chitin_bind-dev_reg"/>
</dbReference>
<accession>A0A6I8UCG6</accession>
<organism evidence="9 10">
    <name type="scientific">Drosophila pseudoobscura pseudoobscura</name>
    <name type="common">Fruit fly</name>
    <dbReference type="NCBI Taxonomy" id="46245"/>
    <lineage>
        <taxon>Eukaryota</taxon>
        <taxon>Metazoa</taxon>
        <taxon>Ecdysozoa</taxon>
        <taxon>Arthropoda</taxon>
        <taxon>Hexapoda</taxon>
        <taxon>Insecta</taxon>
        <taxon>Pterygota</taxon>
        <taxon>Neoptera</taxon>
        <taxon>Endopterygota</taxon>
        <taxon>Diptera</taxon>
        <taxon>Brachycera</taxon>
        <taxon>Muscomorpha</taxon>
        <taxon>Ephydroidea</taxon>
        <taxon>Drosophilidae</taxon>
        <taxon>Drosophila</taxon>
        <taxon>Sophophora</taxon>
    </lineage>
</organism>
<evidence type="ECO:0000256" key="2">
    <source>
        <dbReference type="ARBA" id="ARBA00022729"/>
    </source>
</evidence>
<feature type="signal peptide" evidence="7">
    <location>
        <begin position="1"/>
        <end position="22"/>
    </location>
</feature>
<feature type="domain" description="Chitin-binding type-2" evidence="8">
    <location>
        <begin position="434"/>
        <end position="491"/>
    </location>
</feature>
<keyword evidence="9" id="KW-1185">Reference proteome</keyword>
<protein>
    <recommendedName>
        <fullName evidence="8">Chitin-binding type-2 domain-containing protein</fullName>
    </recommendedName>
</protein>
<evidence type="ECO:0000256" key="6">
    <source>
        <dbReference type="SAM" id="MobiDB-lite"/>
    </source>
</evidence>
<evidence type="ECO:0000256" key="1">
    <source>
        <dbReference type="ARBA" id="ARBA00022669"/>
    </source>
</evidence>
<sequence>MKVLDCKFFTFIAYFLVAVCDGTPSSYRTSGSAMNDCRSPLEVDSAFCVSLPVGNYKYPYDCSAYISCTESCAELENCPPGKLFNNFLRICDTPEAVDCTASTYPAPQVDPCVGQPNHTLLPSDSACNEFIVCVDEHSEVDQCPGQLLFNPDLRICDYPNEVWCYGDHSTQVVPEATMTTQGLFNECVGQALGTCFPYLKNCQQYYYCFGNNSFTILPCPNDNWYNPYSGHCGPEVSSEACREVTTSTGPITIPRSTADYKDYLCADQVLGVAFPLESDCQQYVLCMGNDQWTTAKCPVNAWFDPKTGDCGPNVSPTACRDTFTTSPTVQTTQNLDDLCADQNLGFSYPLVTNCQQYILCMGDGSYSIANCIYNAWYDPQTGNCGPDVAPTACTENGIATGSTASQSTTPSTTWSTSFTTIQTPDTTTSLPIDSEICSGQSEGHYASYPEDCRKYIVCVSPVPIAFYCMEGYYFNEALQKCVDFQLSDCPKGETTTLSPSYTTPTPSPTVCLNSAGNTVPFPDNCQWFLRCVDDVLYMMGVCGSGEFFDPLTGQCGSDVSPEACRWDYDSTTSRLGTTDDPTTLSTPSTPTTEAIDPCEGMPDGKLVPYPSDCSKFIQCVRPLPIVYDCADGQEFSAFLERCMAPWVANCTIPATTTPLPFSPTTDGTPAPDSFCAYQAEGSLVPYPGNCSKYIVCQDPIPVGYACADGEEFSPTDLACMEPRLACCNPNNLVFLSNMNKNPNTLIWESLEAIAMFFW</sequence>
<evidence type="ECO:0000259" key="8">
    <source>
        <dbReference type="PROSITE" id="PS50940"/>
    </source>
</evidence>
<evidence type="ECO:0000256" key="5">
    <source>
        <dbReference type="ARBA" id="ARBA00023180"/>
    </source>
</evidence>
<feature type="chain" id="PRO_5026185932" description="Chitin-binding type-2 domain-containing protein" evidence="7">
    <location>
        <begin position="23"/>
        <end position="758"/>
    </location>
</feature>
<dbReference type="PROSITE" id="PS50940">
    <property type="entry name" value="CHIT_BIND_II"/>
    <property type="match status" value="9"/>
</dbReference>
<dbReference type="GO" id="GO:0005576">
    <property type="term" value="C:extracellular region"/>
    <property type="evidence" value="ECO:0007669"/>
    <property type="project" value="InterPro"/>
</dbReference>
<keyword evidence="4" id="KW-1015">Disulfide bond</keyword>
<keyword evidence="1" id="KW-0147">Chitin-binding</keyword>
<feature type="domain" description="Chitin-binding type-2" evidence="8">
    <location>
        <begin position="508"/>
        <end position="566"/>
    </location>
</feature>
<dbReference type="RefSeq" id="XP_001353283.3">
    <property type="nucleotide sequence ID" value="XM_001353247.3"/>
</dbReference>
<dbReference type="Gene3D" id="2.170.140.10">
    <property type="entry name" value="Chitin binding domain"/>
    <property type="match status" value="5"/>
</dbReference>
<evidence type="ECO:0000313" key="9">
    <source>
        <dbReference type="Proteomes" id="UP000001819"/>
    </source>
</evidence>
<name>A0A6I8UCG6_DROPS</name>
<feature type="domain" description="Chitin-binding type-2" evidence="8">
    <location>
        <begin position="262"/>
        <end position="321"/>
    </location>
</feature>
<dbReference type="SMART" id="SM00494">
    <property type="entry name" value="ChtBD2"/>
    <property type="match status" value="9"/>
</dbReference>
<dbReference type="InterPro" id="IPR002557">
    <property type="entry name" value="Chitin-bd_dom"/>
</dbReference>
<reference evidence="10" key="1">
    <citation type="submission" date="2025-08" db="UniProtKB">
        <authorList>
            <consortium name="RefSeq"/>
        </authorList>
    </citation>
    <scope>IDENTIFICATION</scope>
    <source>
        <strain evidence="10">MV-25-SWS-2005</strain>
        <tissue evidence="10">Whole body</tissue>
    </source>
</reference>
<feature type="region of interest" description="Disordered" evidence="6">
    <location>
        <begin position="575"/>
        <end position="596"/>
    </location>
</feature>
<keyword evidence="2 7" id="KW-0732">Signal</keyword>